<dbReference type="InterPro" id="IPR051313">
    <property type="entry name" value="Bact_iron-sidero_bind"/>
</dbReference>
<evidence type="ECO:0000256" key="3">
    <source>
        <dbReference type="ARBA" id="ARBA00022448"/>
    </source>
</evidence>
<name>A0A5E4UEP6_9BURK</name>
<reference evidence="7 8" key="1">
    <citation type="submission" date="2019-08" db="EMBL/GenBank/DDBJ databases">
        <authorList>
            <person name="Peeters C."/>
        </authorList>
    </citation>
    <scope>NUCLEOTIDE SEQUENCE [LARGE SCALE GENOMIC DNA]</scope>
    <source>
        <strain evidence="7 8">LMG 31115</strain>
    </source>
</reference>
<evidence type="ECO:0000259" key="6">
    <source>
        <dbReference type="PROSITE" id="PS50983"/>
    </source>
</evidence>
<keyword evidence="4" id="KW-0410">Iron transport</keyword>
<evidence type="ECO:0000256" key="4">
    <source>
        <dbReference type="ARBA" id="ARBA00022496"/>
    </source>
</evidence>
<keyword evidence="8" id="KW-1185">Reference proteome</keyword>
<comment type="similarity">
    <text evidence="2">Belongs to the bacterial solute-binding protein 8 family.</text>
</comment>
<sequence length="307" mass="32522">MQRQSFAARRRLLAAFGVGALVPPVASILMPSLAKAATDAGKTPRVVVMDWGLGAQILALGVVPVGMSRPPWYRALAGTPEMPSSVVDTGLLFQPNFEVVQALRPDLIVVTPLHAPLFDSLSRIARVFVAPAAHRHEDGYLLARRRVQALGEALGRPAAATQLIEQTDERLTTLRTRIAQHGAADRPIYLITPIDTRLTAVFGSESVFGGTLNALGLTNAWRRPSDTEGMAQVDYTQIGGDASARAMLIGSSPQVVKMLGQSPLWQALPFVHGGRMSTLPMMLPTGGTPTALRLADALTAALTGGAA</sequence>
<dbReference type="EMBL" id="CABPSI010000002">
    <property type="protein sequence ID" value="VVD97972.1"/>
    <property type="molecule type" value="Genomic_DNA"/>
</dbReference>
<dbReference type="Gene3D" id="3.40.50.1980">
    <property type="entry name" value="Nitrogenase molybdenum iron protein domain"/>
    <property type="match status" value="2"/>
</dbReference>
<feature type="domain" description="Fe/B12 periplasmic-binding" evidence="6">
    <location>
        <begin position="45"/>
        <end position="306"/>
    </location>
</feature>
<dbReference type="PANTHER" id="PTHR30532">
    <property type="entry name" value="IRON III DICITRATE-BINDING PERIPLASMIC PROTEIN"/>
    <property type="match status" value="1"/>
</dbReference>
<dbReference type="PROSITE" id="PS50983">
    <property type="entry name" value="FE_B12_PBP"/>
    <property type="match status" value="1"/>
</dbReference>
<dbReference type="InterPro" id="IPR002491">
    <property type="entry name" value="ABC_transptr_periplasmic_BD"/>
</dbReference>
<evidence type="ECO:0000256" key="5">
    <source>
        <dbReference type="ARBA" id="ARBA00022729"/>
    </source>
</evidence>
<keyword evidence="5" id="KW-0732">Signal</keyword>
<dbReference type="Proteomes" id="UP000333828">
    <property type="component" value="Unassembled WGS sequence"/>
</dbReference>
<dbReference type="PROSITE" id="PS51318">
    <property type="entry name" value="TAT"/>
    <property type="match status" value="1"/>
</dbReference>
<evidence type="ECO:0000313" key="7">
    <source>
        <dbReference type="EMBL" id="VVD97972.1"/>
    </source>
</evidence>
<gene>
    <name evidence="7" type="primary">fhuD_1</name>
    <name evidence="7" type="ORF">PIN31115_01950</name>
</gene>
<dbReference type="AlphaFoldDB" id="A0A5E4UEP6"/>
<organism evidence="7 8">
    <name type="scientific">Pandoraea iniqua</name>
    <dbReference type="NCBI Taxonomy" id="2508288"/>
    <lineage>
        <taxon>Bacteria</taxon>
        <taxon>Pseudomonadati</taxon>
        <taxon>Pseudomonadota</taxon>
        <taxon>Betaproteobacteria</taxon>
        <taxon>Burkholderiales</taxon>
        <taxon>Burkholderiaceae</taxon>
        <taxon>Pandoraea</taxon>
    </lineage>
</organism>
<accession>A0A5E4UEP6</accession>
<keyword evidence="4" id="KW-0406">Ion transport</keyword>
<dbReference type="InterPro" id="IPR006311">
    <property type="entry name" value="TAT_signal"/>
</dbReference>
<dbReference type="GO" id="GO:1901678">
    <property type="term" value="P:iron coordination entity transport"/>
    <property type="evidence" value="ECO:0007669"/>
    <property type="project" value="UniProtKB-ARBA"/>
</dbReference>
<evidence type="ECO:0000256" key="1">
    <source>
        <dbReference type="ARBA" id="ARBA00004196"/>
    </source>
</evidence>
<dbReference type="GO" id="GO:0030288">
    <property type="term" value="C:outer membrane-bounded periplasmic space"/>
    <property type="evidence" value="ECO:0007669"/>
    <property type="project" value="TreeGrafter"/>
</dbReference>
<dbReference type="SUPFAM" id="SSF53807">
    <property type="entry name" value="Helical backbone' metal receptor"/>
    <property type="match status" value="1"/>
</dbReference>
<protein>
    <submittedName>
        <fullName evidence="7">Iron(3+)-hydroxamate-binding protein FhuD</fullName>
    </submittedName>
</protein>
<evidence type="ECO:0000256" key="2">
    <source>
        <dbReference type="ARBA" id="ARBA00008814"/>
    </source>
</evidence>
<proteinExistence type="inferred from homology"/>
<keyword evidence="3" id="KW-0813">Transport</keyword>
<evidence type="ECO:0000313" key="8">
    <source>
        <dbReference type="Proteomes" id="UP000333828"/>
    </source>
</evidence>
<comment type="subcellular location">
    <subcellularLocation>
        <location evidence="1">Cell envelope</location>
    </subcellularLocation>
</comment>
<dbReference type="Pfam" id="PF01497">
    <property type="entry name" value="Peripla_BP_2"/>
    <property type="match status" value="1"/>
</dbReference>
<keyword evidence="4" id="KW-0408">Iron</keyword>
<dbReference type="PRINTS" id="PR01715">
    <property type="entry name" value="FERRIBNDNGPP"/>
</dbReference>
<dbReference type="PANTHER" id="PTHR30532:SF1">
    <property type="entry name" value="IRON(3+)-HYDROXAMATE-BINDING PROTEIN FHUD"/>
    <property type="match status" value="1"/>
</dbReference>